<gene>
    <name evidence="1" type="ORF">PMACD_LOCUS8489</name>
</gene>
<accession>A0A821T7C1</accession>
<dbReference type="Proteomes" id="UP000663880">
    <property type="component" value="Unassembled WGS sequence"/>
</dbReference>
<keyword evidence="2" id="KW-1185">Reference proteome</keyword>
<name>A0A821T7C1_9NEOP</name>
<organism evidence="1 2">
    <name type="scientific">Pieris macdunnoughi</name>
    <dbReference type="NCBI Taxonomy" id="345717"/>
    <lineage>
        <taxon>Eukaryota</taxon>
        <taxon>Metazoa</taxon>
        <taxon>Ecdysozoa</taxon>
        <taxon>Arthropoda</taxon>
        <taxon>Hexapoda</taxon>
        <taxon>Insecta</taxon>
        <taxon>Pterygota</taxon>
        <taxon>Neoptera</taxon>
        <taxon>Endopterygota</taxon>
        <taxon>Lepidoptera</taxon>
        <taxon>Glossata</taxon>
        <taxon>Ditrysia</taxon>
        <taxon>Papilionoidea</taxon>
        <taxon>Pieridae</taxon>
        <taxon>Pierinae</taxon>
        <taxon>Pieris</taxon>
    </lineage>
</organism>
<evidence type="ECO:0000313" key="1">
    <source>
        <dbReference type="EMBL" id="CAF4867861.1"/>
    </source>
</evidence>
<proteinExistence type="predicted"/>
<evidence type="ECO:0000313" key="2">
    <source>
        <dbReference type="Proteomes" id="UP000663880"/>
    </source>
</evidence>
<protein>
    <submittedName>
        <fullName evidence="1">Uncharacterized protein</fullName>
    </submittedName>
</protein>
<dbReference type="AlphaFoldDB" id="A0A821T7C1"/>
<sequence>MSRAVCRKSDAGSTDPQYSGTRGILIIRTINRPCPSRSAHCLSGRFANCLALGSPTPRHASASLKAHENRYLCRYASFANGALTSRIYRERLPVYALATVPRAQRDERFIARNIRSIIYVNKYVCVR</sequence>
<reference evidence="1" key="1">
    <citation type="submission" date="2021-02" db="EMBL/GenBank/DDBJ databases">
        <authorList>
            <person name="Steward A R."/>
        </authorList>
    </citation>
    <scope>NUCLEOTIDE SEQUENCE</scope>
</reference>
<comment type="caution">
    <text evidence="1">The sequence shown here is derived from an EMBL/GenBank/DDBJ whole genome shotgun (WGS) entry which is preliminary data.</text>
</comment>
<dbReference type="EMBL" id="CAJOBZ010000022">
    <property type="protein sequence ID" value="CAF4867861.1"/>
    <property type="molecule type" value="Genomic_DNA"/>
</dbReference>